<comment type="subcellular location">
    <subcellularLocation>
        <location evidence="1">Membrane</location>
        <topology evidence="1">Multi-pass membrane protein</topology>
    </subcellularLocation>
</comment>
<dbReference type="AlphaFoldDB" id="A0AAE0N4F6"/>
<feature type="transmembrane region" description="Helical" evidence="7">
    <location>
        <begin position="177"/>
        <end position="198"/>
    </location>
</feature>
<feature type="transmembrane region" description="Helical" evidence="7">
    <location>
        <begin position="15"/>
        <end position="33"/>
    </location>
</feature>
<evidence type="ECO:0000256" key="7">
    <source>
        <dbReference type="SAM" id="Phobius"/>
    </source>
</evidence>
<reference evidence="9" key="1">
    <citation type="journal article" date="2023" name="Mol. Phylogenet. Evol.">
        <title>Genome-scale phylogeny and comparative genomics of the fungal order Sordariales.</title>
        <authorList>
            <person name="Hensen N."/>
            <person name="Bonometti L."/>
            <person name="Westerberg I."/>
            <person name="Brannstrom I.O."/>
            <person name="Guillou S."/>
            <person name="Cros-Aarteil S."/>
            <person name="Calhoun S."/>
            <person name="Haridas S."/>
            <person name="Kuo A."/>
            <person name="Mondo S."/>
            <person name="Pangilinan J."/>
            <person name="Riley R."/>
            <person name="LaButti K."/>
            <person name="Andreopoulos B."/>
            <person name="Lipzen A."/>
            <person name="Chen C."/>
            <person name="Yan M."/>
            <person name="Daum C."/>
            <person name="Ng V."/>
            <person name="Clum A."/>
            <person name="Steindorff A."/>
            <person name="Ohm R.A."/>
            <person name="Martin F."/>
            <person name="Silar P."/>
            <person name="Natvig D.O."/>
            <person name="Lalanne C."/>
            <person name="Gautier V."/>
            <person name="Ament-Velasquez S.L."/>
            <person name="Kruys A."/>
            <person name="Hutchinson M.I."/>
            <person name="Powell A.J."/>
            <person name="Barry K."/>
            <person name="Miller A.N."/>
            <person name="Grigoriev I.V."/>
            <person name="Debuchy R."/>
            <person name="Gladieux P."/>
            <person name="Hiltunen Thoren M."/>
            <person name="Johannesson H."/>
        </authorList>
    </citation>
    <scope>NUCLEOTIDE SEQUENCE</scope>
    <source>
        <strain evidence="9">CBS 232.78</strain>
    </source>
</reference>
<evidence type="ECO:0000256" key="5">
    <source>
        <dbReference type="ARBA" id="ARBA00038359"/>
    </source>
</evidence>
<keyword evidence="2 7" id="KW-0812">Transmembrane</keyword>
<reference evidence="9" key="2">
    <citation type="submission" date="2023-06" db="EMBL/GenBank/DDBJ databases">
        <authorList>
            <consortium name="Lawrence Berkeley National Laboratory"/>
            <person name="Haridas S."/>
            <person name="Hensen N."/>
            <person name="Bonometti L."/>
            <person name="Westerberg I."/>
            <person name="Brannstrom I.O."/>
            <person name="Guillou S."/>
            <person name="Cros-Aarteil S."/>
            <person name="Calhoun S."/>
            <person name="Kuo A."/>
            <person name="Mondo S."/>
            <person name="Pangilinan J."/>
            <person name="Riley R."/>
            <person name="LaButti K."/>
            <person name="Andreopoulos B."/>
            <person name="Lipzen A."/>
            <person name="Chen C."/>
            <person name="Yanf M."/>
            <person name="Daum C."/>
            <person name="Ng V."/>
            <person name="Clum A."/>
            <person name="Steindorff A."/>
            <person name="Ohm R."/>
            <person name="Martin F."/>
            <person name="Silar P."/>
            <person name="Natvig D."/>
            <person name="Lalanne C."/>
            <person name="Gautier V."/>
            <person name="Ament-velasquez S.L."/>
            <person name="Kruys A."/>
            <person name="Hutchinson M.I."/>
            <person name="Powell A.J."/>
            <person name="Barry K."/>
            <person name="Miller A.N."/>
            <person name="Grigoriev I.V."/>
            <person name="Debuchy R."/>
            <person name="Gladieux P."/>
            <person name="Thoren M.H."/>
            <person name="Johannesson H."/>
        </authorList>
    </citation>
    <scope>NUCLEOTIDE SEQUENCE</scope>
    <source>
        <strain evidence="9">CBS 232.78</strain>
    </source>
</reference>
<sequence length="364" mass="40242">MNVTGDPPGADESNIGRLLGPVITLYVISFVLLTMRLTTRIHSKMRLGLDDITVALALLISTINFGFILSAVPHGMGRHNYYVSLDDQLEASHMLFYSQMPWGWGVCFSKISIAFLLLRFKTTTRWRVFLYAMIAVQVASAISANVVQLTLCKPLAASWDFRITDGVCHYSNAHLSMWLNGGIAIATDLIFAAIPLSFLGSIRRPLVERLVVALLMGIGVITAVASAVKLTMAKKYGSSNSQDPGWDCIDLIAWSVIEEQLGVIAACVPCLKSPFEKMMRRLGLLKDSEPSIYINRPDDTRRAPHSNGAFGKFAVSEKDDLDMMEQQQSRSYSMRSNPVDVVKDLETSESSTDSITTVRDEARH</sequence>
<keyword evidence="10" id="KW-1185">Reference proteome</keyword>
<name>A0AAE0N4F6_9PEZI</name>
<evidence type="ECO:0000259" key="8">
    <source>
        <dbReference type="Pfam" id="PF20684"/>
    </source>
</evidence>
<dbReference type="Proteomes" id="UP001285441">
    <property type="component" value="Unassembled WGS sequence"/>
</dbReference>
<proteinExistence type="inferred from homology"/>
<evidence type="ECO:0000256" key="2">
    <source>
        <dbReference type="ARBA" id="ARBA00022692"/>
    </source>
</evidence>
<evidence type="ECO:0000313" key="10">
    <source>
        <dbReference type="Proteomes" id="UP001285441"/>
    </source>
</evidence>
<feature type="domain" description="Rhodopsin" evidence="8">
    <location>
        <begin position="35"/>
        <end position="276"/>
    </location>
</feature>
<keyword evidence="3 7" id="KW-1133">Transmembrane helix</keyword>
<dbReference type="Pfam" id="PF20684">
    <property type="entry name" value="Fung_rhodopsin"/>
    <property type="match status" value="1"/>
</dbReference>
<feature type="transmembrane region" description="Helical" evidence="7">
    <location>
        <begin position="210"/>
        <end position="231"/>
    </location>
</feature>
<evidence type="ECO:0000256" key="6">
    <source>
        <dbReference type="SAM" id="MobiDB-lite"/>
    </source>
</evidence>
<accession>A0AAE0N4F6</accession>
<dbReference type="InterPro" id="IPR049326">
    <property type="entry name" value="Rhodopsin_dom_fungi"/>
</dbReference>
<feature type="compositionally biased region" description="Polar residues" evidence="6">
    <location>
        <begin position="325"/>
        <end position="336"/>
    </location>
</feature>
<evidence type="ECO:0000256" key="3">
    <source>
        <dbReference type="ARBA" id="ARBA00022989"/>
    </source>
</evidence>
<evidence type="ECO:0000313" key="9">
    <source>
        <dbReference type="EMBL" id="KAK3370421.1"/>
    </source>
</evidence>
<evidence type="ECO:0000256" key="4">
    <source>
        <dbReference type="ARBA" id="ARBA00023136"/>
    </source>
</evidence>
<gene>
    <name evidence="9" type="ORF">B0H63DRAFT_454593</name>
</gene>
<organism evidence="9 10">
    <name type="scientific">Podospora didyma</name>
    <dbReference type="NCBI Taxonomy" id="330526"/>
    <lineage>
        <taxon>Eukaryota</taxon>
        <taxon>Fungi</taxon>
        <taxon>Dikarya</taxon>
        <taxon>Ascomycota</taxon>
        <taxon>Pezizomycotina</taxon>
        <taxon>Sordariomycetes</taxon>
        <taxon>Sordariomycetidae</taxon>
        <taxon>Sordariales</taxon>
        <taxon>Podosporaceae</taxon>
        <taxon>Podospora</taxon>
    </lineage>
</organism>
<dbReference type="PANTHER" id="PTHR33048:SF129">
    <property type="entry name" value="INTEGRAL MEMBRANE PROTEIN-RELATED"/>
    <property type="match status" value="1"/>
</dbReference>
<protein>
    <recommendedName>
        <fullName evidence="8">Rhodopsin domain-containing protein</fullName>
    </recommendedName>
</protein>
<comment type="similarity">
    <text evidence="5">Belongs to the SAT4 family.</text>
</comment>
<evidence type="ECO:0000256" key="1">
    <source>
        <dbReference type="ARBA" id="ARBA00004141"/>
    </source>
</evidence>
<comment type="caution">
    <text evidence="9">The sequence shown here is derived from an EMBL/GenBank/DDBJ whole genome shotgun (WGS) entry which is preliminary data.</text>
</comment>
<feature type="transmembrane region" description="Helical" evidence="7">
    <location>
        <begin position="54"/>
        <end position="76"/>
    </location>
</feature>
<feature type="transmembrane region" description="Helical" evidence="7">
    <location>
        <begin position="130"/>
        <end position="151"/>
    </location>
</feature>
<feature type="region of interest" description="Disordered" evidence="6">
    <location>
        <begin position="322"/>
        <end position="364"/>
    </location>
</feature>
<dbReference type="InterPro" id="IPR052337">
    <property type="entry name" value="SAT4-like"/>
</dbReference>
<dbReference type="EMBL" id="JAULSW010000009">
    <property type="protein sequence ID" value="KAK3370421.1"/>
    <property type="molecule type" value="Genomic_DNA"/>
</dbReference>
<keyword evidence="4 7" id="KW-0472">Membrane</keyword>
<feature type="compositionally biased region" description="Low complexity" evidence="6">
    <location>
        <begin position="348"/>
        <end position="357"/>
    </location>
</feature>
<dbReference type="GO" id="GO:0016020">
    <property type="term" value="C:membrane"/>
    <property type="evidence" value="ECO:0007669"/>
    <property type="project" value="UniProtKB-SubCell"/>
</dbReference>
<dbReference type="PANTHER" id="PTHR33048">
    <property type="entry name" value="PTH11-LIKE INTEGRAL MEMBRANE PROTEIN (AFU_ORTHOLOGUE AFUA_5G11245)"/>
    <property type="match status" value="1"/>
</dbReference>
<feature type="transmembrane region" description="Helical" evidence="7">
    <location>
        <begin position="96"/>
        <end position="118"/>
    </location>
</feature>